<dbReference type="AlphaFoldDB" id="A0A7X9YJ12"/>
<evidence type="ECO:0000313" key="1">
    <source>
        <dbReference type="EMBL" id="NMF56434.1"/>
    </source>
</evidence>
<sequence>MVFDANAYRATVNDCRRRGDMNALEGYLTQEIARLRESGTICAGVACTCGKDADALAEEDAAWQHNREQGLVAALSDLADLYRSSGAWYKCLETYEELRQCLVDAGLENTPAYASALVNAGYACLDATDPERAARLVGEALNALGDPDPEVPTAVLRARAHDALAVSWAMRGFADQAEQASDAAAEAVSVCCATGEDFIGALSNHIATLAQIGRVDEAVSAVRGALESGEQALAAQDRYTLMNLHAMVLYRAKRFADAGDAMAELIDLARASNDLTARLPSIARNAATMYNRAGDAERAQSFTALADQLES</sequence>
<proteinExistence type="predicted"/>
<reference evidence="1 2" key="1">
    <citation type="submission" date="2020-04" db="EMBL/GenBank/DDBJ databases">
        <title>Collinsella sp. KGMB02528 nov., an anaerobic actinobacterium isolated from human feces.</title>
        <authorList>
            <person name="Han K.-I."/>
            <person name="Eom M.K."/>
            <person name="Kim J.-S."/>
            <person name="Lee K.C."/>
            <person name="Suh M.K."/>
            <person name="Park S.-H."/>
            <person name="Lee J.H."/>
            <person name="Kang S.W."/>
            <person name="Park J.-E."/>
            <person name="Oh B.S."/>
            <person name="Yu S.Y."/>
            <person name="Choi S.-H."/>
            <person name="Lee D.H."/>
            <person name="Yoon H."/>
            <person name="Kim B.-Y."/>
            <person name="Lee J.H."/>
            <person name="Lee J.-S."/>
        </authorList>
    </citation>
    <scope>NUCLEOTIDE SEQUENCE [LARGE SCALE GENOMIC DNA]</scope>
    <source>
        <strain evidence="1 2">KGMB02528</strain>
    </source>
</reference>
<accession>A0A7X9YJ12</accession>
<dbReference type="SUPFAM" id="SSF48452">
    <property type="entry name" value="TPR-like"/>
    <property type="match status" value="1"/>
</dbReference>
<gene>
    <name evidence="1" type="ORF">HF320_08880</name>
</gene>
<dbReference type="InterPro" id="IPR011990">
    <property type="entry name" value="TPR-like_helical_dom_sf"/>
</dbReference>
<name>A0A7X9YJ12_9ACTN</name>
<comment type="caution">
    <text evidence="1">The sequence shown here is derived from an EMBL/GenBank/DDBJ whole genome shotgun (WGS) entry which is preliminary data.</text>
</comment>
<dbReference type="Proteomes" id="UP000546970">
    <property type="component" value="Unassembled WGS sequence"/>
</dbReference>
<organism evidence="1 2">
    <name type="scientific">Collinsella acetigenes</name>
    <dbReference type="NCBI Taxonomy" id="2713419"/>
    <lineage>
        <taxon>Bacteria</taxon>
        <taxon>Bacillati</taxon>
        <taxon>Actinomycetota</taxon>
        <taxon>Coriobacteriia</taxon>
        <taxon>Coriobacteriales</taxon>
        <taxon>Coriobacteriaceae</taxon>
        <taxon>Collinsella</taxon>
    </lineage>
</organism>
<dbReference type="EMBL" id="JABBCP010000008">
    <property type="protein sequence ID" value="NMF56434.1"/>
    <property type="molecule type" value="Genomic_DNA"/>
</dbReference>
<evidence type="ECO:0000313" key="2">
    <source>
        <dbReference type="Proteomes" id="UP000546970"/>
    </source>
</evidence>
<dbReference type="Gene3D" id="1.25.40.10">
    <property type="entry name" value="Tetratricopeptide repeat domain"/>
    <property type="match status" value="1"/>
</dbReference>
<dbReference type="RefSeq" id="WP_169277986.1">
    <property type="nucleotide sequence ID" value="NZ_JABBCP010000008.1"/>
</dbReference>
<keyword evidence="2" id="KW-1185">Reference proteome</keyword>
<protein>
    <recommendedName>
        <fullName evidence="3">Tetratricopeptide repeat protein</fullName>
    </recommendedName>
</protein>
<evidence type="ECO:0008006" key="3">
    <source>
        <dbReference type="Google" id="ProtNLM"/>
    </source>
</evidence>